<evidence type="ECO:0000313" key="1">
    <source>
        <dbReference type="EMBL" id="RYB01377.1"/>
    </source>
</evidence>
<keyword evidence="2" id="KW-1185">Reference proteome</keyword>
<sequence length="995" mass="104627">MSTQTSELILRLRDGVTGPAKVASAAIERLNKAVASSVGNRSGLGMGAASAAMKRQAEDIARSVRTVEHSAHAMGAALAGLGIGHGFGEFIKAGADYRKELIALQNSGKTSDEIARSMKAAANIATALPTQTFADSIKIINETTAAYGDLGHALENLEFNSKFESNMKSALGAHAGPHMLNEMVRALEIRGTAFNPHTYQEEAAALGKAFAFTRGNVNPQEFLNFAQMANPALKNYSKEYLTEIVPTLIQTFGGHQAGTMSAGLARVFQGNLSSKSQAAEWVKYGFVPAKAVQDNKGQAPGWKAGQLSNYSLAMKDPLAYVQWQVEQLTAKGVDTSTREKLGAALANLYRKGVAQKLADELGQRASAAALRKDQRLIRGSATMDEQYENNRDDIYKAKDAVRAAFENLMASMSGPLITSAAHGLWSLAKGVQGLAGILASHPLLGKGAGVGVSLGAAAAGVAVLRSGFVMLGLTGIRPIAAIRTALISVRVAAITSATWMGRSFLTLLNPLNLVRGAVLGVGMMIRGVAAATGIGALAAAGAIIYENWDNIRVAVEAFRGAFMRAIEPVRPVLQPIITDLSTLWETIVGLVHPTGDMGDEWAKVGINLGKVLGQDLVPWAQSIRNAYEEVKSLGTHWGEVVTIITSDDAIGRAVTALAPKFNAMVADAGRAIRDFDWGAAWMSIREKADPVLTEFFTGWVAYAKKGADALLSYDWAGLGTSIVQAIIAGIQNMGSALGDKLKSLVPFSGSFLHGGAGDDMLMDGAGASGAGGGGRMARTPGNPGEVGWWTKVRQDHAVDVLTKEGVSPLGAEALISRWKNVEAPGGPSTVNSIGAQGIAQWLGARKNGVALGDFDGQLKHAAHELHTSHQRALGLLNSGSAAGAATGASDFERAEGYNARTGTDNFTRRTLSGMRRPYGREPAKAGDTIMEHEGRARDGAKVADARGGRGAGPVHIENHFHDVGHKDERQLAGYVADTFHQHAHASAAGNFADVD</sequence>
<dbReference type="Proteomes" id="UP000289411">
    <property type="component" value="Unassembled WGS sequence"/>
</dbReference>
<name>A0A4V1RHV6_9HYPH</name>
<protein>
    <recommendedName>
        <fullName evidence="3">Phage tail lysozyme domain-containing protein</fullName>
    </recommendedName>
</protein>
<reference evidence="1 2" key="2">
    <citation type="submission" date="2019-02" db="EMBL/GenBank/DDBJ databases">
        <title>'Lichenibacterium ramalinii' gen. nov. sp. nov., 'Lichenibacterium minor' gen. nov. sp. nov.</title>
        <authorList>
            <person name="Pankratov T."/>
        </authorList>
    </citation>
    <scope>NUCLEOTIDE SEQUENCE [LARGE SCALE GENOMIC DNA]</scope>
    <source>
        <strain evidence="1 2">RmlP001</strain>
    </source>
</reference>
<proteinExistence type="predicted"/>
<gene>
    <name evidence="1" type="ORF">D3272_26450</name>
</gene>
<comment type="caution">
    <text evidence="1">The sequence shown here is derived from an EMBL/GenBank/DDBJ whole genome shotgun (WGS) entry which is preliminary data.</text>
</comment>
<dbReference type="EMBL" id="QYBC01000044">
    <property type="protein sequence ID" value="RYB01377.1"/>
    <property type="molecule type" value="Genomic_DNA"/>
</dbReference>
<reference evidence="1 2" key="1">
    <citation type="submission" date="2018-09" db="EMBL/GenBank/DDBJ databases">
        <authorList>
            <person name="Grouzdev D.S."/>
            <person name="Krutkina M.S."/>
        </authorList>
    </citation>
    <scope>NUCLEOTIDE SEQUENCE [LARGE SCALE GENOMIC DNA]</scope>
    <source>
        <strain evidence="1 2">RmlP001</strain>
    </source>
</reference>
<organism evidence="1 2">
    <name type="scientific">Lichenibacterium ramalinae</name>
    <dbReference type="NCBI Taxonomy" id="2316527"/>
    <lineage>
        <taxon>Bacteria</taxon>
        <taxon>Pseudomonadati</taxon>
        <taxon>Pseudomonadota</taxon>
        <taxon>Alphaproteobacteria</taxon>
        <taxon>Hyphomicrobiales</taxon>
        <taxon>Lichenihabitantaceae</taxon>
        <taxon>Lichenibacterium</taxon>
    </lineage>
</organism>
<dbReference type="AlphaFoldDB" id="A0A4V1RHV6"/>
<dbReference type="RefSeq" id="WP_129222240.1">
    <property type="nucleotide sequence ID" value="NZ_QYBC01000044.1"/>
</dbReference>
<accession>A0A4V1RHV6</accession>
<evidence type="ECO:0008006" key="3">
    <source>
        <dbReference type="Google" id="ProtNLM"/>
    </source>
</evidence>
<evidence type="ECO:0000313" key="2">
    <source>
        <dbReference type="Proteomes" id="UP000289411"/>
    </source>
</evidence>
<dbReference type="OrthoDB" id="8019720at2"/>